<sequence length="179" mass="19906">MNFTMNNIKDVTEKFDKFGITYSLGGSGLLLSLGLTNSINDWDVMVEAPKDHVLKALTPFNIEEKPCGDYPFGTAYKLLVHNQRPQVEILGGFSINSPMGLCKIPSIPSVIWNGIHIGSPEAWYVAYALMNRKEKADVLLSYLKNVGANAETIQLLLNEPLPDEMLEEISSLNRGDNYK</sequence>
<dbReference type="OrthoDB" id="2663421at2"/>
<proteinExistence type="predicted"/>
<protein>
    <submittedName>
        <fullName evidence="1">Uncharacterized protein</fullName>
    </submittedName>
</protein>
<dbReference type="InterPro" id="IPR043519">
    <property type="entry name" value="NT_sf"/>
</dbReference>
<dbReference type="RefSeq" id="WP_065854972.1">
    <property type="nucleotide sequence ID" value="NZ_LYPC01000026.1"/>
</dbReference>
<evidence type="ECO:0000313" key="2">
    <source>
        <dbReference type="Proteomes" id="UP000093309"/>
    </source>
</evidence>
<name>A0A1C0ZXU3_9BACL</name>
<dbReference type="AlphaFoldDB" id="A0A1C0ZXU3"/>
<organism evidence="1 2">
    <name type="scientific">Paenibacillus pectinilyticus</name>
    <dbReference type="NCBI Taxonomy" id="512399"/>
    <lineage>
        <taxon>Bacteria</taxon>
        <taxon>Bacillati</taxon>
        <taxon>Bacillota</taxon>
        <taxon>Bacilli</taxon>
        <taxon>Bacillales</taxon>
        <taxon>Paenibacillaceae</taxon>
        <taxon>Paenibacillus</taxon>
    </lineage>
</organism>
<keyword evidence="2" id="KW-1185">Reference proteome</keyword>
<dbReference type="SUPFAM" id="SSF81301">
    <property type="entry name" value="Nucleotidyltransferase"/>
    <property type="match status" value="1"/>
</dbReference>
<comment type="caution">
    <text evidence="1">The sequence shown here is derived from an EMBL/GenBank/DDBJ whole genome shotgun (WGS) entry which is preliminary data.</text>
</comment>
<dbReference type="STRING" id="512399.A8709_21735"/>
<reference evidence="2" key="1">
    <citation type="submission" date="2016-05" db="EMBL/GenBank/DDBJ databases">
        <title>Paenibacillus oryzae. sp. nov., isolated from the rice root.</title>
        <authorList>
            <person name="Zhang J."/>
            <person name="Zhang X."/>
        </authorList>
    </citation>
    <scope>NUCLEOTIDE SEQUENCE [LARGE SCALE GENOMIC DNA]</scope>
    <source>
        <strain evidence="2">KCTC13222</strain>
    </source>
</reference>
<gene>
    <name evidence="1" type="ORF">A8709_21735</name>
</gene>
<dbReference type="EMBL" id="LYPC01000026">
    <property type="protein sequence ID" value="OCT12946.1"/>
    <property type="molecule type" value="Genomic_DNA"/>
</dbReference>
<accession>A0A1C0ZXU3</accession>
<dbReference type="Gene3D" id="3.30.460.40">
    <property type="match status" value="1"/>
</dbReference>
<dbReference type="Proteomes" id="UP000093309">
    <property type="component" value="Unassembled WGS sequence"/>
</dbReference>
<evidence type="ECO:0000313" key="1">
    <source>
        <dbReference type="EMBL" id="OCT12946.1"/>
    </source>
</evidence>